<evidence type="ECO:0000256" key="7">
    <source>
        <dbReference type="ARBA" id="ARBA00023159"/>
    </source>
</evidence>
<keyword evidence="4" id="KW-0963">Cytoplasm</keyword>
<protein>
    <recommendedName>
        <fullName evidence="11">Transducer of regulated CREB activity N-terminal domain-containing protein</fullName>
    </recommendedName>
</protein>
<dbReference type="InterPro" id="IPR024786">
    <property type="entry name" value="TORC"/>
</dbReference>
<evidence type="ECO:0000256" key="3">
    <source>
        <dbReference type="ARBA" id="ARBA00007167"/>
    </source>
</evidence>
<evidence type="ECO:0000256" key="2">
    <source>
        <dbReference type="ARBA" id="ARBA00004496"/>
    </source>
</evidence>
<dbReference type="GO" id="GO:0005634">
    <property type="term" value="C:nucleus"/>
    <property type="evidence" value="ECO:0007669"/>
    <property type="project" value="UniProtKB-SubCell"/>
</dbReference>
<dbReference type="PANTHER" id="PTHR13589">
    <property type="entry name" value="CREB-REGULATED TRANSCRIPTION COACTIVATOR"/>
    <property type="match status" value="1"/>
</dbReference>
<dbReference type="InterPro" id="IPR024783">
    <property type="entry name" value="TORC_N"/>
</dbReference>
<reference evidence="12 13" key="1">
    <citation type="submission" date="2017-07" db="EMBL/GenBank/DDBJ databases">
        <authorList>
            <person name="Talla V."/>
            <person name="Backstrom N."/>
        </authorList>
    </citation>
    <scope>NUCLEOTIDE SEQUENCE [LARGE SCALE GENOMIC DNA]</scope>
</reference>
<keyword evidence="7" id="KW-0010">Activator</keyword>
<gene>
    <name evidence="12" type="ORF">LSINAPIS_LOCUS8888</name>
</gene>
<keyword evidence="9" id="KW-0539">Nucleus</keyword>
<evidence type="ECO:0000313" key="13">
    <source>
        <dbReference type="Proteomes" id="UP000324832"/>
    </source>
</evidence>
<evidence type="ECO:0000256" key="1">
    <source>
        <dbReference type="ARBA" id="ARBA00004123"/>
    </source>
</evidence>
<keyword evidence="5" id="KW-0597">Phosphoprotein</keyword>
<comment type="similarity">
    <text evidence="3">Belongs to the TORC family.</text>
</comment>
<evidence type="ECO:0000256" key="4">
    <source>
        <dbReference type="ARBA" id="ARBA00022490"/>
    </source>
</evidence>
<feature type="compositionally biased region" description="Low complexity" evidence="10">
    <location>
        <begin position="104"/>
        <end position="116"/>
    </location>
</feature>
<organism evidence="12 13">
    <name type="scientific">Leptidea sinapis</name>
    <dbReference type="NCBI Taxonomy" id="189913"/>
    <lineage>
        <taxon>Eukaryota</taxon>
        <taxon>Metazoa</taxon>
        <taxon>Ecdysozoa</taxon>
        <taxon>Arthropoda</taxon>
        <taxon>Hexapoda</taxon>
        <taxon>Insecta</taxon>
        <taxon>Pterygota</taxon>
        <taxon>Neoptera</taxon>
        <taxon>Endopterygota</taxon>
        <taxon>Lepidoptera</taxon>
        <taxon>Glossata</taxon>
        <taxon>Ditrysia</taxon>
        <taxon>Papilionoidea</taxon>
        <taxon>Pieridae</taxon>
        <taxon>Dismorphiinae</taxon>
        <taxon>Leptidea</taxon>
    </lineage>
</organism>
<proteinExistence type="inferred from homology"/>
<evidence type="ECO:0000313" key="12">
    <source>
        <dbReference type="EMBL" id="VVC97659.1"/>
    </source>
</evidence>
<name>A0A5E4QKL6_9NEOP</name>
<evidence type="ECO:0000256" key="9">
    <source>
        <dbReference type="ARBA" id="ARBA00023242"/>
    </source>
</evidence>
<comment type="subcellular location">
    <subcellularLocation>
        <location evidence="2">Cytoplasm</location>
    </subcellularLocation>
    <subcellularLocation>
        <location evidence="1">Nucleus</location>
    </subcellularLocation>
</comment>
<evidence type="ECO:0000256" key="6">
    <source>
        <dbReference type="ARBA" id="ARBA00023015"/>
    </source>
</evidence>
<feature type="region of interest" description="Disordered" evidence="10">
    <location>
        <begin position="104"/>
        <end position="127"/>
    </location>
</feature>
<dbReference type="GO" id="GO:0051289">
    <property type="term" value="P:protein homotetramerization"/>
    <property type="evidence" value="ECO:0007669"/>
    <property type="project" value="InterPro"/>
</dbReference>
<feature type="compositionally biased region" description="Low complexity" evidence="10">
    <location>
        <begin position="52"/>
        <end position="80"/>
    </location>
</feature>
<evidence type="ECO:0000256" key="10">
    <source>
        <dbReference type="SAM" id="MobiDB-lite"/>
    </source>
</evidence>
<keyword evidence="13" id="KW-1185">Reference proteome</keyword>
<accession>A0A5E4QKL6</accession>
<evidence type="ECO:0000256" key="5">
    <source>
        <dbReference type="ARBA" id="ARBA00022553"/>
    </source>
</evidence>
<dbReference type="Pfam" id="PF12884">
    <property type="entry name" value="TORC_N"/>
    <property type="match status" value="1"/>
</dbReference>
<feature type="region of interest" description="Disordered" evidence="10">
    <location>
        <begin position="46"/>
        <end position="84"/>
    </location>
</feature>
<dbReference type="Proteomes" id="UP000324832">
    <property type="component" value="Unassembled WGS sequence"/>
</dbReference>
<dbReference type="GO" id="GO:0045944">
    <property type="term" value="P:positive regulation of transcription by RNA polymerase II"/>
    <property type="evidence" value="ECO:0007669"/>
    <property type="project" value="TreeGrafter"/>
</dbReference>
<evidence type="ECO:0000259" key="11">
    <source>
        <dbReference type="Pfam" id="PF12884"/>
    </source>
</evidence>
<dbReference type="GO" id="GO:0008140">
    <property type="term" value="F:cAMP response element binding protein binding"/>
    <property type="evidence" value="ECO:0007669"/>
    <property type="project" value="InterPro"/>
</dbReference>
<dbReference type="EMBL" id="FZQP02003256">
    <property type="protein sequence ID" value="VVC97659.1"/>
    <property type="molecule type" value="Genomic_DNA"/>
</dbReference>
<dbReference type="PANTHER" id="PTHR13589:SF15">
    <property type="entry name" value="CREB-REGULATED TRANSCRIPTION COACTIVATOR, ISOFORM B"/>
    <property type="match status" value="1"/>
</dbReference>
<feature type="domain" description="Transducer of regulated CREB activity N-terminal" evidence="11">
    <location>
        <begin position="3"/>
        <end position="56"/>
    </location>
</feature>
<sequence>MANPRKFSEKIALHNQKQAEETAAFEKIMREVSDATNKPEEIALAHQYAMAGGRSSGTSPSPRSPGQRGRPSSSPSTGQQLAANEFRFGAAPVVWRAAVDGAAPVSSSPAALARSPTHAPTSEPPESCKYASRCFGNPGYESNESSALLVRNPKDTK</sequence>
<keyword evidence="8" id="KW-0804">Transcription</keyword>
<dbReference type="GO" id="GO:0005737">
    <property type="term" value="C:cytoplasm"/>
    <property type="evidence" value="ECO:0007669"/>
    <property type="project" value="UniProtKB-SubCell"/>
</dbReference>
<dbReference type="AlphaFoldDB" id="A0A5E4QKL6"/>
<evidence type="ECO:0000256" key="8">
    <source>
        <dbReference type="ARBA" id="ARBA00023163"/>
    </source>
</evidence>
<keyword evidence="6" id="KW-0805">Transcription regulation</keyword>